<name>A0A939PLE0_9ACTN</name>
<keyword evidence="1" id="KW-0732">Signal</keyword>
<gene>
    <name evidence="2" type="ORF">J4573_45745</name>
</gene>
<proteinExistence type="predicted"/>
<organism evidence="2 3">
    <name type="scientific">Actinomadura barringtoniae</name>
    <dbReference type="NCBI Taxonomy" id="1427535"/>
    <lineage>
        <taxon>Bacteria</taxon>
        <taxon>Bacillati</taxon>
        <taxon>Actinomycetota</taxon>
        <taxon>Actinomycetes</taxon>
        <taxon>Streptosporangiales</taxon>
        <taxon>Thermomonosporaceae</taxon>
        <taxon>Actinomadura</taxon>
    </lineage>
</organism>
<dbReference type="Proteomes" id="UP000669179">
    <property type="component" value="Unassembled WGS sequence"/>
</dbReference>
<evidence type="ECO:0000313" key="3">
    <source>
        <dbReference type="Proteomes" id="UP000669179"/>
    </source>
</evidence>
<keyword evidence="3" id="KW-1185">Reference proteome</keyword>
<dbReference type="PROSITE" id="PS51318">
    <property type="entry name" value="TAT"/>
    <property type="match status" value="1"/>
</dbReference>
<dbReference type="EMBL" id="JAGEOJ010000026">
    <property type="protein sequence ID" value="MBO2454460.1"/>
    <property type="molecule type" value="Genomic_DNA"/>
</dbReference>
<dbReference type="InterPro" id="IPR006311">
    <property type="entry name" value="TAT_signal"/>
</dbReference>
<accession>A0A939PLE0</accession>
<evidence type="ECO:0000256" key="1">
    <source>
        <dbReference type="SAM" id="SignalP"/>
    </source>
</evidence>
<evidence type="ECO:0008006" key="4">
    <source>
        <dbReference type="Google" id="ProtNLM"/>
    </source>
</evidence>
<comment type="caution">
    <text evidence="2">The sequence shown here is derived from an EMBL/GenBank/DDBJ whole genome shotgun (WGS) entry which is preliminary data.</text>
</comment>
<protein>
    <recommendedName>
        <fullName evidence="4">Secreted protein</fullName>
    </recommendedName>
</protein>
<dbReference type="AlphaFoldDB" id="A0A939PLE0"/>
<feature type="signal peptide" evidence="1">
    <location>
        <begin position="1"/>
        <end position="33"/>
    </location>
</feature>
<dbReference type="RefSeq" id="WP_208262667.1">
    <property type="nucleotide sequence ID" value="NZ_JAGEOJ010000026.1"/>
</dbReference>
<feature type="chain" id="PRO_5036982408" description="Secreted protein" evidence="1">
    <location>
        <begin position="34"/>
        <end position="371"/>
    </location>
</feature>
<reference evidence="2" key="1">
    <citation type="submission" date="2021-03" db="EMBL/GenBank/DDBJ databases">
        <authorList>
            <person name="Kanchanasin P."/>
            <person name="Saeng-In P."/>
            <person name="Phongsopitanun W."/>
            <person name="Yuki M."/>
            <person name="Kudo T."/>
            <person name="Ohkuma M."/>
            <person name="Tanasupawat S."/>
        </authorList>
    </citation>
    <scope>NUCLEOTIDE SEQUENCE</scope>
    <source>
        <strain evidence="2">GKU 128</strain>
    </source>
</reference>
<evidence type="ECO:0000313" key="2">
    <source>
        <dbReference type="EMBL" id="MBO2454460.1"/>
    </source>
</evidence>
<sequence length="371" mass="39213">MTTIFTRRDALRMAVGGAGALVAGAGLAGRASAADTTMRQVGLPFLWPDKGLYGLAATAADSVWIAGVQGELTVPGPIPGTGKTVGGNPVVRRWTGSAWKEYPINGWSNNGPMLSVAALSSSEVWVTGYRRVSDTESQPFIARFSGTAFEAVAAPQGVVVSFRQLPRVKAMPGGLFLEAWVDAGRLFRRNGDSWAAYPTTGLQAIDVYYARTADDVWLIGEGDTSGVPLARRWNGTAWQSVPLPALDSANAYVSDIVAPSANDAWIAGTSEPAGGGTPFLWHWNGSAWSRTNPGPDGFHRDAQGTFWGTQHTTGTPNVVSIHKYDGTSWQPTGNTMTAPGVYSVGSLTMVPTTRAFWGLGSGSDLKVFTTQ</sequence>